<dbReference type="OrthoDB" id="9791814at2"/>
<keyword evidence="2" id="KW-1185">Reference proteome</keyword>
<dbReference type="Gene3D" id="2.60.120.560">
    <property type="entry name" value="Exo-inulinase, domain 1"/>
    <property type="match status" value="1"/>
</dbReference>
<organism evidence="1 2">
    <name type="scientific">Capsulimonas corticalis</name>
    <dbReference type="NCBI Taxonomy" id="2219043"/>
    <lineage>
        <taxon>Bacteria</taxon>
        <taxon>Bacillati</taxon>
        <taxon>Armatimonadota</taxon>
        <taxon>Armatimonadia</taxon>
        <taxon>Capsulimonadales</taxon>
        <taxon>Capsulimonadaceae</taxon>
        <taxon>Capsulimonas</taxon>
    </lineage>
</organism>
<dbReference type="Proteomes" id="UP000287394">
    <property type="component" value="Chromosome"/>
</dbReference>
<dbReference type="InterPro" id="IPR036909">
    <property type="entry name" value="Cyt_c-like_dom_sf"/>
</dbReference>
<dbReference type="Gene3D" id="1.10.760.10">
    <property type="entry name" value="Cytochrome c-like domain"/>
    <property type="match status" value="1"/>
</dbReference>
<dbReference type="SUPFAM" id="SSF46626">
    <property type="entry name" value="Cytochrome c"/>
    <property type="match status" value="1"/>
</dbReference>
<name>A0A402CXG7_9BACT</name>
<proteinExistence type="predicted"/>
<dbReference type="RefSeq" id="WP_119321995.1">
    <property type="nucleotide sequence ID" value="NZ_AP025739.1"/>
</dbReference>
<evidence type="ECO:0000313" key="1">
    <source>
        <dbReference type="EMBL" id="BDI32322.1"/>
    </source>
</evidence>
<sequence>MKSRSLAAFAASVAAPVVLISAALTTRPLPAAEPAPPAAGQAATQWKSLYSEKCSACHNLPKPEEKAMTRGEWQKTVNRMLTKYHASDSISPAEAGHIVDYLATFAPKGGDNNAADPWGVDRMDVWGTPPCSTQVLNFEGPSAMARVTPIGASAKWRIVADSQSPDGNSVQVSCPTGTPSKFAMLGTQGASGQDLDVRVRFKIVNGKMSPAVGVAFGMQDLSHYSVLRYDQAHNDLALILVNGAIHTTLQKTSLNGDPAPIAPQVPGTPAKAAPAPVRALSIAPNQWHTLRVSVKDGEVRGWIDMNKRLSIKDDGYRGGKVALWSQGDTTASFDDWTVDIYDTQPSMKPAA</sequence>
<dbReference type="AlphaFoldDB" id="A0A402CXG7"/>
<dbReference type="EMBL" id="AP025739">
    <property type="protein sequence ID" value="BDI32322.1"/>
    <property type="molecule type" value="Genomic_DNA"/>
</dbReference>
<evidence type="ECO:0000313" key="2">
    <source>
        <dbReference type="Proteomes" id="UP000287394"/>
    </source>
</evidence>
<reference evidence="1 2" key="1">
    <citation type="journal article" date="2019" name="Int. J. Syst. Evol. Microbiol.">
        <title>Capsulimonas corticalis gen. nov., sp. nov., an aerobic capsulated bacterium, of a novel bacterial order, Capsulimonadales ord. nov., of the class Armatimonadia of the phylum Armatimonadetes.</title>
        <authorList>
            <person name="Li J."/>
            <person name="Kudo C."/>
            <person name="Tonouchi A."/>
        </authorList>
    </citation>
    <scope>NUCLEOTIDE SEQUENCE [LARGE SCALE GENOMIC DNA]</scope>
    <source>
        <strain evidence="1 2">AX-7</strain>
    </source>
</reference>
<dbReference type="GO" id="GO:0009055">
    <property type="term" value="F:electron transfer activity"/>
    <property type="evidence" value="ECO:0007669"/>
    <property type="project" value="InterPro"/>
</dbReference>
<dbReference type="GO" id="GO:0020037">
    <property type="term" value="F:heme binding"/>
    <property type="evidence" value="ECO:0007669"/>
    <property type="project" value="InterPro"/>
</dbReference>
<protein>
    <submittedName>
        <fullName evidence="1">Uncharacterized protein</fullName>
    </submittedName>
</protein>
<dbReference type="KEGG" id="ccot:CCAX7_43730"/>
<gene>
    <name evidence="1" type="ORF">CCAX7_43730</name>
</gene>
<accession>A0A402CXG7</accession>